<dbReference type="InterPro" id="IPR012902">
    <property type="entry name" value="N_methyl_site"/>
</dbReference>
<dbReference type="RefSeq" id="WP_251780038.1">
    <property type="nucleotide sequence ID" value="NZ_JAMKFE010000012.1"/>
</dbReference>
<keyword evidence="3" id="KW-1185">Reference proteome</keyword>
<gene>
    <name evidence="2" type="ORF">M8A51_18700</name>
</gene>
<dbReference type="Proteomes" id="UP001165541">
    <property type="component" value="Unassembled WGS sequence"/>
</dbReference>
<organism evidence="2 3">
    <name type="scientific">Caldimonas mangrovi</name>
    <dbReference type="NCBI Taxonomy" id="2944811"/>
    <lineage>
        <taxon>Bacteria</taxon>
        <taxon>Pseudomonadati</taxon>
        <taxon>Pseudomonadota</taxon>
        <taxon>Betaproteobacteria</taxon>
        <taxon>Burkholderiales</taxon>
        <taxon>Sphaerotilaceae</taxon>
        <taxon>Caldimonas</taxon>
    </lineage>
</organism>
<name>A0ABT0YTD1_9BURK</name>
<keyword evidence="1" id="KW-0472">Membrane</keyword>
<protein>
    <submittedName>
        <fullName evidence="2">Type II secretion system GspH family protein</fullName>
    </submittedName>
</protein>
<keyword evidence="1" id="KW-0812">Transmembrane</keyword>
<dbReference type="EMBL" id="JAMKFE010000012">
    <property type="protein sequence ID" value="MCM5681559.1"/>
    <property type="molecule type" value="Genomic_DNA"/>
</dbReference>
<evidence type="ECO:0000313" key="2">
    <source>
        <dbReference type="EMBL" id="MCM5681559.1"/>
    </source>
</evidence>
<evidence type="ECO:0000313" key="3">
    <source>
        <dbReference type="Proteomes" id="UP001165541"/>
    </source>
</evidence>
<reference evidence="2" key="1">
    <citation type="submission" date="2022-05" db="EMBL/GenBank/DDBJ databases">
        <title>Schlegelella sp. nov., isolated from mangrove soil.</title>
        <authorList>
            <person name="Liu Y."/>
            <person name="Ge X."/>
            <person name="Liu W."/>
        </authorList>
    </citation>
    <scope>NUCLEOTIDE SEQUENCE</scope>
    <source>
        <strain evidence="2">S2-27</strain>
    </source>
</reference>
<evidence type="ECO:0000256" key="1">
    <source>
        <dbReference type="SAM" id="Phobius"/>
    </source>
</evidence>
<proteinExistence type="predicted"/>
<dbReference type="Pfam" id="PF07963">
    <property type="entry name" value="N_methyl"/>
    <property type="match status" value="1"/>
</dbReference>
<comment type="caution">
    <text evidence="2">The sequence shown here is derived from an EMBL/GenBank/DDBJ whole genome shotgun (WGS) entry which is preliminary data.</text>
</comment>
<keyword evidence="1" id="KW-1133">Transmembrane helix</keyword>
<feature type="transmembrane region" description="Helical" evidence="1">
    <location>
        <begin position="12"/>
        <end position="33"/>
    </location>
</feature>
<accession>A0ABT0YTD1</accession>
<sequence length="142" mass="15842">MDLQRRQAGFTYIGVLVAVVIMSIGLAAVGELWSATAERQRKQQLDWMGEEFVQAIGSYYYASPPGNRRFPPDLQALLADTRFPFMRRHLRRIYLDPYSATQQWGTVPAPDGGVMGIYSLAAPGDSRKVFAFTPLVTEAGVR</sequence>